<dbReference type="CDD" id="cd10432">
    <property type="entry name" value="BI-1-like_bacterial"/>
    <property type="match status" value="1"/>
</dbReference>
<evidence type="ECO:0000256" key="5">
    <source>
        <dbReference type="ARBA" id="ARBA00023136"/>
    </source>
</evidence>
<feature type="transmembrane region" description="Helical" evidence="6">
    <location>
        <begin position="57"/>
        <end position="76"/>
    </location>
</feature>
<evidence type="ECO:0000256" key="2">
    <source>
        <dbReference type="ARBA" id="ARBA00010350"/>
    </source>
</evidence>
<name>A0ABS6EQ94_9FIRM</name>
<accession>A0ABS6EQ94</accession>
<keyword evidence="8" id="KW-1185">Reference proteome</keyword>
<protein>
    <submittedName>
        <fullName evidence="7">Bax inhibitor-1/YccA family protein</fullName>
    </submittedName>
</protein>
<gene>
    <name evidence="7" type="ORF">KQI75_04280</name>
</gene>
<keyword evidence="3 6" id="KW-0812">Transmembrane</keyword>
<evidence type="ECO:0000256" key="6">
    <source>
        <dbReference type="RuleBase" id="RU004379"/>
    </source>
</evidence>
<feature type="transmembrane region" description="Helical" evidence="6">
    <location>
        <begin position="88"/>
        <end position="108"/>
    </location>
</feature>
<dbReference type="PANTHER" id="PTHR23291:SF50">
    <property type="entry name" value="PROTEIN LIFEGUARD 4"/>
    <property type="match status" value="1"/>
</dbReference>
<evidence type="ECO:0000313" key="7">
    <source>
        <dbReference type="EMBL" id="MBU5489844.1"/>
    </source>
</evidence>
<feature type="transmembrane region" description="Helical" evidence="6">
    <location>
        <begin position="114"/>
        <end position="132"/>
    </location>
</feature>
<dbReference type="EMBL" id="JAHLQI010000002">
    <property type="protein sequence ID" value="MBU5489844.1"/>
    <property type="molecule type" value="Genomic_DNA"/>
</dbReference>
<feature type="transmembrane region" description="Helical" evidence="6">
    <location>
        <begin position="144"/>
        <end position="162"/>
    </location>
</feature>
<evidence type="ECO:0000313" key="8">
    <source>
        <dbReference type="Proteomes" id="UP000783588"/>
    </source>
</evidence>
<feature type="transmembrane region" description="Helical" evidence="6">
    <location>
        <begin position="205"/>
        <end position="225"/>
    </location>
</feature>
<dbReference type="InterPro" id="IPR006214">
    <property type="entry name" value="Bax_inhibitor_1-related"/>
</dbReference>
<keyword evidence="5 6" id="KW-0472">Membrane</keyword>
<feature type="transmembrane region" description="Helical" evidence="6">
    <location>
        <begin position="27"/>
        <end position="51"/>
    </location>
</feature>
<reference evidence="7 8" key="1">
    <citation type="submission" date="2021-06" db="EMBL/GenBank/DDBJ databases">
        <authorList>
            <person name="Sun Q."/>
            <person name="Li D."/>
        </authorList>
    </citation>
    <scope>NUCLEOTIDE SEQUENCE [LARGE SCALE GENOMIC DNA]</scope>
    <source>
        <strain evidence="7 8">MSJd-7</strain>
    </source>
</reference>
<comment type="similarity">
    <text evidence="2 6">Belongs to the BI1 family.</text>
</comment>
<comment type="caution">
    <text evidence="7">The sequence shown here is derived from an EMBL/GenBank/DDBJ whole genome shotgun (WGS) entry which is preliminary data.</text>
</comment>
<proteinExistence type="inferred from homology"/>
<dbReference type="RefSeq" id="WP_216469504.1">
    <property type="nucleotide sequence ID" value="NZ_JAHLQI010000002.1"/>
</dbReference>
<dbReference type="Pfam" id="PF01027">
    <property type="entry name" value="Bax1-I"/>
    <property type="match status" value="1"/>
</dbReference>
<organism evidence="7 8">
    <name type="scientific">Butyricicoccus intestinisimiae</name>
    <dbReference type="NCBI Taxonomy" id="2841509"/>
    <lineage>
        <taxon>Bacteria</taxon>
        <taxon>Bacillati</taxon>
        <taxon>Bacillota</taxon>
        <taxon>Clostridia</taxon>
        <taxon>Eubacteriales</taxon>
        <taxon>Butyricicoccaceae</taxon>
        <taxon>Butyricicoccus</taxon>
    </lineage>
</organism>
<sequence length="233" mass="26031">MNQGYDYSSFGESRDSIASYTAKTYGWMFLGLLTTFVAAAAIYFTGFYIPLCTAMNGLLPFVLALVELGVVIYLSARIHKIPVATARLLFFVYALLNAVTFSTILAVYSMQSLILVFAMTSLYFGVMAVYGYVTKADLTRIRPVLTFGLVALIVMMLLSLFIPGMNTGMCLVGIVIFLGFTAYDTQMIRRNYAYYSGNPELLQKASIISALQLYLDFINLFLYLLRLFGNRNN</sequence>
<evidence type="ECO:0000256" key="1">
    <source>
        <dbReference type="ARBA" id="ARBA00004141"/>
    </source>
</evidence>
<feature type="transmembrane region" description="Helical" evidence="6">
    <location>
        <begin position="168"/>
        <end position="185"/>
    </location>
</feature>
<comment type="subcellular location">
    <subcellularLocation>
        <location evidence="1">Membrane</location>
        <topology evidence="1">Multi-pass membrane protein</topology>
    </subcellularLocation>
</comment>
<dbReference type="Proteomes" id="UP000783588">
    <property type="component" value="Unassembled WGS sequence"/>
</dbReference>
<evidence type="ECO:0000256" key="4">
    <source>
        <dbReference type="ARBA" id="ARBA00022989"/>
    </source>
</evidence>
<keyword evidence="4 6" id="KW-1133">Transmembrane helix</keyword>
<dbReference type="PANTHER" id="PTHR23291">
    <property type="entry name" value="BAX INHIBITOR-RELATED"/>
    <property type="match status" value="1"/>
</dbReference>
<evidence type="ECO:0000256" key="3">
    <source>
        <dbReference type="ARBA" id="ARBA00022692"/>
    </source>
</evidence>